<name>A0A9X0D5R4_9CNID</name>
<dbReference type="EMBL" id="MU825873">
    <property type="protein sequence ID" value="KAJ7387521.1"/>
    <property type="molecule type" value="Genomic_DNA"/>
</dbReference>
<feature type="region of interest" description="Disordered" evidence="1">
    <location>
        <begin position="116"/>
        <end position="151"/>
    </location>
</feature>
<feature type="compositionally biased region" description="Basic and acidic residues" evidence="1">
    <location>
        <begin position="139"/>
        <end position="148"/>
    </location>
</feature>
<proteinExistence type="predicted"/>
<evidence type="ECO:0000313" key="2">
    <source>
        <dbReference type="EMBL" id="KAJ7387521.1"/>
    </source>
</evidence>
<comment type="caution">
    <text evidence="2">The sequence shown here is derived from an EMBL/GenBank/DDBJ whole genome shotgun (WGS) entry which is preliminary data.</text>
</comment>
<dbReference type="OrthoDB" id="10062692at2759"/>
<keyword evidence="3" id="KW-1185">Reference proteome</keyword>
<dbReference type="AlphaFoldDB" id="A0A9X0D5R4"/>
<evidence type="ECO:0000256" key="1">
    <source>
        <dbReference type="SAM" id="MobiDB-lite"/>
    </source>
</evidence>
<evidence type="ECO:0000313" key="3">
    <source>
        <dbReference type="Proteomes" id="UP001163046"/>
    </source>
</evidence>
<dbReference type="Proteomes" id="UP001163046">
    <property type="component" value="Unassembled WGS sequence"/>
</dbReference>
<protein>
    <submittedName>
        <fullName evidence="2">Uncharacterized protein</fullName>
    </submittedName>
</protein>
<gene>
    <name evidence="2" type="ORF">OS493_000852</name>
</gene>
<reference evidence="2" key="1">
    <citation type="submission" date="2023-01" db="EMBL/GenBank/DDBJ databases">
        <title>Genome assembly of the deep-sea coral Lophelia pertusa.</title>
        <authorList>
            <person name="Herrera S."/>
            <person name="Cordes E."/>
        </authorList>
    </citation>
    <scope>NUCLEOTIDE SEQUENCE</scope>
    <source>
        <strain evidence="2">USNM1676648</strain>
        <tissue evidence="2">Polyp</tissue>
    </source>
</reference>
<feature type="region of interest" description="Disordered" evidence="1">
    <location>
        <begin position="179"/>
        <end position="202"/>
    </location>
</feature>
<sequence length="216" mass="25393">MDSNEEPPADVDQIFKFLKEKRKVEESVCQTFKDEMDNYLDDRKQLLFSRQAVDGSPVQYGDVVGLKFPYEPTWKAERGMRSMEENYTFFWFGKEDGEKLEHGVAFAYRQAKAKEDPSCQAAKSNTEDQHHQHKKSRKERQLSVRVSEETATTIKCRQRRREMNGITSKQPFNVQLLQNLENKGQRPKSLPKISTPSEKRREKLFCSIKKHKLRET</sequence>
<accession>A0A9X0D5R4</accession>
<organism evidence="2 3">
    <name type="scientific">Desmophyllum pertusum</name>
    <dbReference type="NCBI Taxonomy" id="174260"/>
    <lineage>
        <taxon>Eukaryota</taxon>
        <taxon>Metazoa</taxon>
        <taxon>Cnidaria</taxon>
        <taxon>Anthozoa</taxon>
        <taxon>Hexacorallia</taxon>
        <taxon>Scleractinia</taxon>
        <taxon>Caryophylliina</taxon>
        <taxon>Caryophylliidae</taxon>
        <taxon>Desmophyllum</taxon>
    </lineage>
</organism>